<protein>
    <submittedName>
        <fullName evidence="1">GTPase</fullName>
    </submittedName>
</protein>
<dbReference type="Gene3D" id="3.40.50.300">
    <property type="entry name" value="P-loop containing nucleotide triphosphate hydrolases"/>
    <property type="match status" value="1"/>
</dbReference>
<dbReference type="InterPro" id="IPR027417">
    <property type="entry name" value="P-loop_NTPase"/>
</dbReference>
<dbReference type="RefSeq" id="WP_194562284.1">
    <property type="nucleotide sequence ID" value="NZ_JADKPV010000001.1"/>
</dbReference>
<dbReference type="PANTHER" id="PTHR42869:SF1">
    <property type="entry name" value="SLL0572 PROTEIN"/>
    <property type="match status" value="1"/>
</dbReference>
<dbReference type="Proteomes" id="UP000622653">
    <property type="component" value="Unassembled WGS sequence"/>
</dbReference>
<reference evidence="1" key="1">
    <citation type="submission" date="2020-11" db="EMBL/GenBank/DDBJ databases">
        <title>Multidrug resistant novel bacterium Savagea serpentis sp. nov., isolated from the scats of a vine snake (Ahaetulla nasuta).</title>
        <authorList>
            <person name="Venkata Ramana V."/>
            <person name="Vikas Patil S."/>
            <person name="Yogita Lugani V."/>
        </authorList>
    </citation>
    <scope>NUCLEOTIDE SEQUENCE</scope>
    <source>
        <strain evidence="1">SN6</strain>
    </source>
</reference>
<name>A0A8J7GJ79_9BACL</name>
<dbReference type="InterPro" id="IPR053199">
    <property type="entry name" value="cDPG_synthetase-like"/>
</dbReference>
<dbReference type="PANTHER" id="PTHR42869">
    <property type="entry name" value="SLL0572 PROTEIN"/>
    <property type="match status" value="1"/>
</dbReference>
<dbReference type="EMBL" id="JADKPV010000001">
    <property type="protein sequence ID" value="MBF4500870.1"/>
    <property type="molecule type" value="Genomic_DNA"/>
</dbReference>
<evidence type="ECO:0000313" key="1">
    <source>
        <dbReference type="EMBL" id="MBF4500870.1"/>
    </source>
</evidence>
<evidence type="ECO:0000313" key="2">
    <source>
        <dbReference type="Proteomes" id="UP000622653"/>
    </source>
</evidence>
<organism evidence="1 2">
    <name type="scientific">Savagea serpentis</name>
    <dbReference type="NCBI Taxonomy" id="2785297"/>
    <lineage>
        <taxon>Bacteria</taxon>
        <taxon>Bacillati</taxon>
        <taxon>Bacillota</taxon>
        <taxon>Bacilli</taxon>
        <taxon>Bacillales</taxon>
        <taxon>Caryophanaceae</taxon>
        <taxon>Savagea</taxon>
    </lineage>
</organism>
<dbReference type="SUPFAM" id="SSF52540">
    <property type="entry name" value="P-loop containing nucleoside triphosphate hydrolases"/>
    <property type="match status" value="1"/>
</dbReference>
<accession>A0A8J7GJ79</accession>
<dbReference type="AlphaFoldDB" id="A0A8J7GJ79"/>
<comment type="caution">
    <text evidence="1">The sequence shown here is derived from an EMBL/GenBank/DDBJ whole genome shotgun (WGS) entry which is preliminary data.</text>
</comment>
<proteinExistence type="predicted"/>
<keyword evidence="2" id="KW-1185">Reference proteome</keyword>
<sequence length="448" mass="49528">MKTKKNVIIIGAAGRDFHNFNTYYRDNEDYNVVAFTAAQIPDIDGRKYPAELAGDLYPEGIPIFAQEQLEELIHQYDVDDCVFAYSDLHYTKVMQIGALVNSAGANFQLLGLKDTQIKSNKPVISVCATRTGTGKSQTSRKVVETLLDHGLKVVAVRHPMPYGDLVAQRVQRFATVEDLKKHHCTIEEMEEYEPHVERGNIIYAGVDYADILAAAEEDPDGCDVVLWDGGNNDFSFYVPDLAITVLDPHRAGHELEYYPGEVSLRTADVSIINKIDSAEQKDIETVENNIKAVAPNSTIIKAESTITVDKPELIKGKRVLVVEDGPTLTHGEMKIGAGTVAAERLGAAEIIDPKPFGVGSLLTTFEKYPHIENVLPAMGYGEEQLKDLEATINASDADVVIIGTPMDLNRVINIEKPTTRVFYDLKEVTEPNLESILAQFVKDHNLTK</sequence>
<gene>
    <name evidence="1" type="ORF">IRY55_05775</name>
</gene>
<dbReference type="Gene3D" id="3.40.50.720">
    <property type="entry name" value="NAD(P)-binding Rossmann-like Domain"/>
    <property type="match status" value="1"/>
</dbReference>